<proteinExistence type="predicted"/>
<feature type="non-terminal residue" evidence="1">
    <location>
        <position position="1"/>
    </location>
</feature>
<reference evidence="1" key="1">
    <citation type="journal article" date="2019" name="Sci. Rep.">
        <title>Draft genome of Tanacetum cinerariifolium, the natural source of mosquito coil.</title>
        <authorList>
            <person name="Yamashiro T."/>
            <person name="Shiraishi A."/>
            <person name="Satake H."/>
            <person name="Nakayama K."/>
        </authorList>
    </citation>
    <scope>NUCLEOTIDE SEQUENCE</scope>
</reference>
<organism evidence="1">
    <name type="scientific">Tanacetum cinerariifolium</name>
    <name type="common">Dalmatian daisy</name>
    <name type="synonym">Chrysanthemum cinerariifolium</name>
    <dbReference type="NCBI Taxonomy" id="118510"/>
    <lineage>
        <taxon>Eukaryota</taxon>
        <taxon>Viridiplantae</taxon>
        <taxon>Streptophyta</taxon>
        <taxon>Embryophyta</taxon>
        <taxon>Tracheophyta</taxon>
        <taxon>Spermatophyta</taxon>
        <taxon>Magnoliopsida</taxon>
        <taxon>eudicotyledons</taxon>
        <taxon>Gunneridae</taxon>
        <taxon>Pentapetalae</taxon>
        <taxon>asterids</taxon>
        <taxon>campanulids</taxon>
        <taxon>Asterales</taxon>
        <taxon>Asteraceae</taxon>
        <taxon>Asteroideae</taxon>
        <taxon>Anthemideae</taxon>
        <taxon>Anthemidinae</taxon>
        <taxon>Tanacetum</taxon>
    </lineage>
</organism>
<comment type="caution">
    <text evidence="1">The sequence shown here is derived from an EMBL/GenBank/DDBJ whole genome shotgun (WGS) entry which is preliminary data.</text>
</comment>
<dbReference type="AlphaFoldDB" id="A0A699UK86"/>
<dbReference type="EMBL" id="BKCJ011341580">
    <property type="protein sequence ID" value="GFD23000.1"/>
    <property type="molecule type" value="Genomic_DNA"/>
</dbReference>
<accession>A0A699UK86</accession>
<evidence type="ECO:0000313" key="1">
    <source>
        <dbReference type="EMBL" id="GFD23000.1"/>
    </source>
</evidence>
<name>A0A699UK86_TANCI</name>
<protein>
    <submittedName>
        <fullName evidence="1">Uncharacterized protein</fullName>
    </submittedName>
</protein>
<gene>
    <name evidence="1" type="ORF">Tci_894969</name>
</gene>
<sequence length="62" mass="6418">VEEAAITTPIMVVMGEADLMLGSEGKSIKRVSFDPPAGNKSVEKAMLQKSLGGRPPSSSESA</sequence>